<sequence>MRIIQNQELAKRICHYFEHCANRKKKNVVAHFIKEGIARRTIYNVLSRYKVRQSAIYKSGGGRPILLKNKKLTDRVKALYKKDPNMSERKAAAILKISPSYLQEVKVNKAGIKSHVCKSVPHYINDQKSRTKTACGKIVEKLAPVRSGKIIIMDDETYCAVDPNDVPGRKYYHCTLSEDVSPEKKFKSKKKFFKKFLIWQAMDEYGNVSKLYIFTGTRNWQTYLKECLSKRLIPFIKNRDVLFWPDMATCHYAIQCTEFLKENNVDFVTKVNNAPNTPSVRPIEKYWALLKREYAKRKTPAKNLNSFRRIMQTTARKVSENNGPALMSHLRKKLRQVGRKGVYEPYKH</sequence>
<reference evidence="1" key="1">
    <citation type="submission" date="2019-08" db="EMBL/GenBank/DDBJ databases">
        <title>The genome of the North American firefly Photinus pyralis.</title>
        <authorList>
            <consortium name="Photinus pyralis genome working group"/>
            <person name="Fallon T.R."/>
            <person name="Sander Lower S.E."/>
            <person name="Weng J.-K."/>
        </authorList>
    </citation>
    <scope>NUCLEOTIDE SEQUENCE</scope>
    <source>
        <strain evidence="1">TRF0915ILg1</strain>
        <tissue evidence="1">Whole body</tissue>
    </source>
</reference>
<name>A0A8K0DE58_IGNLU</name>
<dbReference type="Proteomes" id="UP000801492">
    <property type="component" value="Unassembled WGS sequence"/>
</dbReference>
<dbReference type="OrthoDB" id="7156841at2759"/>
<comment type="caution">
    <text evidence="1">The sequence shown here is derived from an EMBL/GenBank/DDBJ whole genome shotgun (WGS) entry which is preliminary data.</text>
</comment>
<dbReference type="AlphaFoldDB" id="A0A8K0DE58"/>
<protein>
    <submittedName>
        <fullName evidence="1">Uncharacterized protein</fullName>
    </submittedName>
</protein>
<evidence type="ECO:0000313" key="2">
    <source>
        <dbReference type="Proteomes" id="UP000801492"/>
    </source>
</evidence>
<proteinExistence type="predicted"/>
<accession>A0A8K0DE58</accession>
<organism evidence="1 2">
    <name type="scientific">Ignelater luminosus</name>
    <name type="common">Cucubano</name>
    <name type="synonym">Pyrophorus luminosus</name>
    <dbReference type="NCBI Taxonomy" id="2038154"/>
    <lineage>
        <taxon>Eukaryota</taxon>
        <taxon>Metazoa</taxon>
        <taxon>Ecdysozoa</taxon>
        <taxon>Arthropoda</taxon>
        <taxon>Hexapoda</taxon>
        <taxon>Insecta</taxon>
        <taxon>Pterygota</taxon>
        <taxon>Neoptera</taxon>
        <taxon>Endopterygota</taxon>
        <taxon>Coleoptera</taxon>
        <taxon>Polyphaga</taxon>
        <taxon>Elateriformia</taxon>
        <taxon>Elateroidea</taxon>
        <taxon>Elateridae</taxon>
        <taxon>Agrypninae</taxon>
        <taxon>Pyrophorini</taxon>
        <taxon>Ignelater</taxon>
    </lineage>
</organism>
<dbReference type="Gene3D" id="3.30.420.10">
    <property type="entry name" value="Ribonuclease H-like superfamily/Ribonuclease H"/>
    <property type="match status" value="1"/>
</dbReference>
<dbReference type="EMBL" id="VTPC01001284">
    <property type="protein sequence ID" value="KAF2902486.1"/>
    <property type="molecule type" value="Genomic_DNA"/>
</dbReference>
<keyword evidence="2" id="KW-1185">Reference proteome</keyword>
<dbReference type="GO" id="GO:0003676">
    <property type="term" value="F:nucleic acid binding"/>
    <property type="evidence" value="ECO:0007669"/>
    <property type="project" value="InterPro"/>
</dbReference>
<dbReference type="InterPro" id="IPR036397">
    <property type="entry name" value="RNaseH_sf"/>
</dbReference>
<gene>
    <name evidence="1" type="ORF">ILUMI_03699</name>
</gene>
<evidence type="ECO:0000313" key="1">
    <source>
        <dbReference type="EMBL" id="KAF2902486.1"/>
    </source>
</evidence>